<protein>
    <submittedName>
        <fullName evidence="1">Uncharacterized protein</fullName>
    </submittedName>
</protein>
<evidence type="ECO:0000313" key="1">
    <source>
        <dbReference type="EMBL" id="THU64980.1"/>
    </source>
</evidence>
<keyword evidence="2" id="KW-1185">Reference proteome</keyword>
<dbReference type="EMBL" id="PYDT01000004">
    <property type="protein sequence ID" value="THU64980.1"/>
    <property type="molecule type" value="Genomic_DNA"/>
</dbReference>
<sequence length="80" mass="8782">MAAASSSFAVAVASRPAVATTATSSFLYRRTKKLRALILHLLEFESQVQVTLRRLGNVALPFPSPTRGDIIEATRCCLFW</sequence>
<dbReference type="AlphaFoldDB" id="A0A4S8JSB2"/>
<organism evidence="1 2">
    <name type="scientific">Musa balbisiana</name>
    <name type="common">Banana</name>
    <dbReference type="NCBI Taxonomy" id="52838"/>
    <lineage>
        <taxon>Eukaryota</taxon>
        <taxon>Viridiplantae</taxon>
        <taxon>Streptophyta</taxon>
        <taxon>Embryophyta</taxon>
        <taxon>Tracheophyta</taxon>
        <taxon>Spermatophyta</taxon>
        <taxon>Magnoliopsida</taxon>
        <taxon>Liliopsida</taxon>
        <taxon>Zingiberales</taxon>
        <taxon>Musaceae</taxon>
        <taxon>Musa</taxon>
    </lineage>
</organism>
<accession>A0A4S8JSB2</accession>
<dbReference type="Proteomes" id="UP000317650">
    <property type="component" value="Chromosome 1"/>
</dbReference>
<name>A0A4S8JSB2_MUSBA</name>
<proteinExistence type="predicted"/>
<gene>
    <name evidence="1" type="ORF">C4D60_Mb01t32270</name>
</gene>
<evidence type="ECO:0000313" key="2">
    <source>
        <dbReference type="Proteomes" id="UP000317650"/>
    </source>
</evidence>
<comment type="caution">
    <text evidence="1">The sequence shown here is derived from an EMBL/GenBank/DDBJ whole genome shotgun (WGS) entry which is preliminary data.</text>
</comment>
<reference evidence="1 2" key="1">
    <citation type="journal article" date="2019" name="Nat. Plants">
        <title>Genome sequencing of Musa balbisiana reveals subgenome evolution and function divergence in polyploid bananas.</title>
        <authorList>
            <person name="Yao X."/>
        </authorList>
    </citation>
    <scope>NUCLEOTIDE SEQUENCE [LARGE SCALE GENOMIC DNA]</scope>
    <source>
        <strain evidence="2">cv. DH-PKW</strain>
        <tissue evidence="1">Leaves</tissue>
    </source>
</reference>